<evidence type="ECO:0000259" key="2">
    <source>
        <dbReference type="Pfam" id="PF21522"/>
    </source>
</evidence>
<accession>A0ABR8YUL0</accession>
<feature type="domain" description="Actin-like protein N-terminal" evidence="1">
    <location>
        <begin position="56"/>
        <end position="136"/>
    </location>
</feature>
<name>A0ABR8YUL0_9CLOT</name>
<dbReference type="SUPFAM" id="SSF53067">
    <property type="entry name" value="Actin-like ATPase domain"/>
    <property type="match status" value="2"/>
</dbReference>
<dbReference type="EMBL" id="JACSQB010000107">
    <property type="protein sequence ID" value="MBD8047973.1"/>
    <property type="molecule type" value="Genomic_DNA"/>
</dbReference>
<comment type="caution">
    <text evidence="3">The sequence shown here is derived from an EMBL/GenBank/DDBJ whole genome shotgun (WGS) entry which is preliminary data.</text>
</comment>
<dbReference type="InterPro" id="IPR049067">
    <property type="entry name" value="MreB-like_C"/>
</dbReference>
<dbReference type="CDD" id="cd10227">
    <property type="entry name" value="ASKHA_NBD_ParM-like"/>
    <property type="match status" value="1"/>
</dbReference>
<gene>
    <name evidence="3" type="ORF">H9637_13140</name>
</gene>
<dbReference type="Pfam" id="PF17989">
    <property type="entry name" value="ALP_N"/>
    <property type="match status" value="1"/>
</dbReference>
<sequence>MNKNLVIGIDHGNRMIKSGDGMYTCGYMVYRNAPVGVDEYLKYNGKYYCIDGRAKYKYDKTVDDTYFILTLPAIARRMEKEGVNEADIILGIGLPLSHLQLKEKYITYFKRDEIAFAYKNKKYFCNIKEVFCFPQALSGFMLYYQQYKDIDFLNLIDIGQVTVDAVKIYNGKPVLESAISLNYGMLKLVKRIQENIRKETGIEIGEPQIESTLQGKKSIYFQDDIENIIQTTTVDFVNEMLDELRENGYELQATMNVLMGGGAIIIENILNLDKHNKRINYYELLPNPQLANALGFEMLTKEALRRR</sequence>
<organism evidence="3 4">
    <name type="scientific">Clostridium faecium</name>
    <dbReference type="NCBI Taxonomy" id="2762223"/>
    <lineage>
        <taxon>Bacteria</taxon>
        <taxon>Bacillati</taxon>
        <taxon>Bacillota</taxon>
        <taxon>Clostridia</taxon>
        <taxon>Eubacteriales</taxon>
        <taxon>Clostridiaceae</taxon>
        <taxon>Clostridium</taxon>
    </lineage>
</organism>
<proteinExistence type="predicted"/>
<dbReference type="Proteomes" id="UP000627166">
    <property type="component" value="Unassembled WGS sequence"/>
</dbReference>
<dbReference type="InterPro" id="IPR040607">
    <property type="entry name" value="ALP_N"/>
</dbReference>
<evidence type="ECO:0000313" key="3">
    <source>
        <dbReference type="EMBL" id="MBD8047973.1"/>
    </source>
</evidence>
<evidence type="ECO:0000313" key="4">
    <source>
        <dbReference type="Proteomes" id="UP000627166"/>
    </source>
</evidence>
<keyword evidence="4" id="KW-1185">Reference proteome</keyword>
<dbReference type="Gene3D" id="3.30.420.40">
    <property type="match status" value="1"/>
</dbReference>
<evidence type="ECO:0000259" key="1">
    <source>
        <dbReference type="Pfam" id="PF17989"/>
    </source>
</evidence>
<feature type="domain" description="Actin homologue MreB-like C-terminal" evidence="2">
    <location>
        <begin position="155"/>
        <end position="270"/>
    </location>
</feature>
<dbReference type="Pfam" id="PF21522">
    <property type="entry name" value="MreB-like_C"/>
    <property type="match status" value="1"/>
</dbReference>
<protein>
    <submittedName>
        <fullName evidence="3">ParM/StbA family protein</fullName>
    </submittedName>
</protein>
<reference evidence="3 4" key="1">
    <citation type="submission" date="2020-08" db="EMBL/GenBank/DDBJ databases">
        <title>A Genomic Blueprint of the Chicken Gut Microbiome.</title>
        <authorList>
            <person name="Gilroy R."/>
            <person name="Ravi A."/>
            <person name="Getino M."/>
            <person name="Pursley I."/>
            <person name="Horton D.L."/>
            <person name="Alikhan N.-F."/>
            <person name="Baker D."/>
            <person name="Gharbi K."/>
            <person name="Hall N."/>
            <person name="Watson M."/>
            <person name="Adriaenssens E.M."/>
            <person name="Foster-Nyarko E."/>
            <person name="Jarju S."/>
            <person name="Secka A."/>
            <person name="Antonio M."/>
            <person name="Oren A."/>
            <person name="Chaudhuri R."/>
            <person name="La Ragione R.M."/>
            <person name="Hildebrand F."/>
            <person name="Pallen M.J."/>
        </authorList>
    </citation>
    <scope>NUCLEOTIDE SEQUENCE [LARGE SCALE GENOMIC DNA]</scope>
    <source>
        <strain evidence="3 4">N37</strain>
    </source>
</reference>
<dbReference type="RefSeq" id="WP_191740932.1">
    <property type="nucleotide sequence ID" value="NZ_JACSQB010000107.1"/>
</dbReference>
<dbReference type="InterPro" id="IPR043129">
    <property type="entry name" value="ATPase_NBD"/>
</dbReference>